<proteinExistence type="predicted"/>
<reference evidence="2" key="1">
    <citation type="submission" date="2020-05" db="EMBL/GenBank/DDBJ databases">
        <authorList>
            <person name="Chiriac C."/>
            <person name="Salcher M."/>
            <person name="Ghai R."/>
            <person name="Kavagutti S V."/>
        </authorList>
    </citation>
    <scope>NUCLEOTIDE SEQUENCE</scope>
</reference>
<feature type="transmembrane region" description="Helical" evidence="1">
    <location>
        <begin position="117"/>
        <end position="137"/>
    </location>
</feature>
<keyword evidence="1" id="KW-0812">Transmembrane</keyword>
<dbReference type="EMBL" id="LR798286">
    <property type="protein sequence ID" value="CAB5220692.1"/>
    <property type="molecule type" value="Genomic_DNA"/>
</dbReference>
<sequence length="203" mass="20843">MAFDLKSALASIAPTLATMMGGPLLGTAVTALESAFNLAPGSGVDAITKVVQTGGMTPDIIAAVRAADQKHAEIMGQQGIDLAKMNLDFEAAQTKVVIEDRMDARKSNAGRKEVWDIAQVILATFAVMMGVVLYGCWTILQGGITIKDVSVVAAISGLVGSVVGYVAANAQTVVNFIYGGSLGSEKKTDALAASVQQAIGVAK</sequence>
<evidence type="ECO:0000313" key="2">
    <source>
        <dbReference type="EMBL" id="CAB5220692.1"/>
    </source>
</evidence>
<name>A0A6J7WVI2_9CAUD</name>
<evidence type="ECO:0000256" key="1">
    <source>
        <dbReference type="SAM" id="Phobius"/>
    </source>
</evidence>
<keyword evidence="1" id="KW-1133">Transmembrane helix</keyword>
<protein>
    <recommendedName>
        <fullName evidence="3">Holin of 3TMs, for gene-transfer release</fullName>
    </recommendedName>
</protein>
<evidence type="ECO:0008006" key="3">
    <source>
        <dbReference type="Google" id="ProtNLM"/>
    </source>
</evidence>
<accession>A0A6J7WVI2</accession>
<gene>
    <name evidence="2" type="ORF">UFOVP241_18</name>
</gene>
<feature type="transmembrane region" description="Helical" evidence="1">
    <location>
        <begin position="149"/>
        <end position="168"/>
    </location>
</feature>
<keyword evidence="1" id="KW-0472">Membrane</keyword>
<organism evidence="2">
    <name type="scientific">uncultured Caudovirales phage</name>
    <dbReference type="NCBI Taxonomy" id="2100421"/>
    <lineage>
        <taxon>Viruses</taxon>
        <taxon>Duplodnaviria</taxon>
        <taxon>Heunggongvirae</taxon>
        <taxon>Uroviricota</taxon>
        <taxon>Caudoviricetes</taxon>
        <taxon>Peduoviridae</taxon>
        <taxon>Maltschvirus</taxon>
        <taxon>Maltschvirus maltsch</taxon>
    </lineage>
</organism>